<comment type="caution">
    <text evidence="11">The sequence shown here is derived from an EMBL/GenBank/DDBJ whole genome shotgun (WGS) entry which is preliminary data.</text>
</comment>
<comment type="similarity">
    <text evidence="8">Belongs to the shikimate dehydrogenase family.</text>
</comment>
<feature type="binding site" evidence="8">
    <location>
        <position position="113"/>
    </location>
    <ligand>
        <name>shikimate</name>
        <dbReference type="ChEBI" id="CHEBI:36208"/>
    </ligand>
</feature>
<feature type="domain" description="Shikimate dehydrogenase substrate binding N-terminal" evidence="10">
    <location>
        <begin position="18"/>
        <end position="100"/>
    </location>
</feature>
<dbReference type="SUPFAM" id="SSF53223">
    <property type="entry name" value="Aminoacid dehydrogenase-like, N-terminal domain"/>
    <property type="match status" value="1"/>
</dbReference>
<dbReference type="InterPro" id="IPR046346">
    <property type="entry name" value="Aminoacid_DH-like_N_sf"/>
</dbReference>
<evidence type="ECO:0000313" key="11">
    <source>
        <dbReference type="EMBL" id="MCQ1531300.1"/>
    </source>
</evidence>
<gene>
    <name evidence="8 11" type="primary">aroE</name>
    <name evidence="11" type="ORF">LJD61_17375</name>
</gene>
<evidence type="ECO:0000256" key="3">
    <source>
        <dbReference type="ARBA" id="ARBA00022605"/>
    </source>
</evidence>
<protein>
    <recommendedName>
        <fullName evidence="2 8">Shikimate dehydrogenase (NADP(+))</fullName>
        <shortName evidence="8">SDH</shortName>
        <ecNumber evidence="2 8">1.1.1.25</ecNumber>
    </recommendedName>
</protein>
<evidence type="ECO:0000313" key="12">
    <source>
        <dbReference type="Proteomes" id="UP001651880"/>
    </source>
</evidence>
<evidence type="ECO:0000256" key="6">
    <source>
        <dbReference type="ARBA" id="ARBA00023141"/>
    </source>
</evidence>
<dbReference type="Gene3D" id="3.40.50.10860">
    <property type="entry name" value="Leucine Dehydrogenase, chain A, domain 1"/>
    <property type="match status" value="1"/>
</dbReference>
<sequence>MSCISDAPESSDVKLYGLIGEKLGHSFSPAIHSIIMQKLGIKGCYHLFEVERDSLSRALDGLKHLNIKGVNVTIPYKVEVMEYLDEVSREAKGIGAVNTICFREKKAYGFNTDYYGFGMMLDKMNVDLHHKKAVILGAGGAANSVVRYLKDNGIKEIALVSRNKDSAKCRFKDLGIYGYEEAGLLRSFDMIINCTPCGMHPDIDVCPVPPDIIGNFSYAIDLIYNPSETLFLKYAREKGLTAANGLYMLAGQAVKSQELWNDIDIPGSTADEIYAQSVELRVKNSRF</sequence>
<keyword evidence="3 8" id="KW-0028">Amino-acid biosynthesis</keyword>
<dbReference type="GO" id="GO:0004764">
    <property type="term" value="F:shikimate 3-dehydrogenase (NADP+) activity"/>
    <property type="evidence" value="ECO:0007669"/>
    <property type="project" value="UniProtKB-EC"/>
</dbReference>
<feature type="binding site" evidence="8">
    <location>
        <position position="224"/>
    </location>
    <ligand>
        <name>shikimate</name>
        <dbReference type="ChEBI" id="CHEBI:36208"/>
    </ligand>
</feature>
<dbReference type="InterPro" id="IPR036291">
    <property type="entry name" value="NAD(P)-bd_dom_sf"/>
</dbReference>
<keyword evidence="12" id="KW-1185">Reference proteome</keyword>
<feature type="binding site" evidence="8">
    <location>
        <position position="252"/>
    </location>
    <ligand>
        <name>shikimate</name>
        <dbReference type="ChEBI" id="CHEBI:36208"/>
    </ligand>
</feature>
<comment type="subunit">
    <text evidence="8">Homodimer.</text>
</comment>
<evidence type="ECO:0000256" key="5">
    <source>
        <dbReference type="ARBA" id="ARBA00023002"/>
    </source>
</evidence>
<organism evidence="11 12">
    <name type="scientific">Lutispora saccharofermentans</name>
    <dbReference type="NCBI Taxonomy" id="3024236"/>
    <lineage>
        <taxon>Bacteria</taxon>
        <taxon>Bacillati</taxon>
        <taxon>Bacillota</taxon>
        <taxon>Clostridia</taxon>
        <taxon>Lutisporales</taxon>
        <taxon>Lutisporaceae</taxon>
        <taxon>Lutispora</taxon>
    </lineage>
</organism>
<dbReference type="InterPro" id="IPR022893">
    <property type="entry name" value="Shikimate_DH_fam"/>
</dbReference>
<dbReference type="PANTHER" id="PTHR21089:SF1">
    <property type="entry name" value="BIFUNCTIONAL 3-DEHYDROQUINATE DEHYDRATASE_SHIKIMATE DEHYDROGENASE, CHLOROPLASTIC"/>
    <property type="match status" value="1"/>
</dbReference>
<dbReference type="EC" id="1.1.1.25" evidence="2 8"/>
<keyword evidence="5 8" id="KW-0560">Oxidoreductase</keyword>
<dbReference type="Gene3D" id="3.40.50.720">
    <property type="entry name" value="NAD(P)-binding Rossmann-like Domain"/>
    <property type="match status" value="1"/>
</dbReference>
<evidence type="ECO:0000256" key="1">
    <source>
        <dbReference type="ARBA" id="ARBA00004871"/>
    </source>
</evidence>
<comment type="caution">
    <text evidence="8">Lacks conserved residue(s) required for the propagation of feature annotation.</text>
</comment>
<dbReference type="EMBL" id="JAJEKE010000020">
    <property type="protein sequence ID" value="MCQ1531300.1"/>
    <property type="molecule type" value="Genomic_DNA"/>
</dbReference>
<dbReference type="PANTHER" id="PTHR21089">
    <property type="entry name" value="SHIKIMATE DEHYDROGENASE"/>
    <property type="match status" value="1"/>
</dbReference>
<accession>A0ABT1NJ55</accession>
<feature type="domain" description="Quinate/shikimate 5-dehydrogenase/glutamyl-tRNA reductase" evidence="9">
    <location>
        <begin position="126"/>
        <end position="174"/>
    </location>
</feature>
<evidence type="ECO:0000259" key="9">
    <source>
        <dbReference type="Pfam" id="PF01488"/>
    </source>
</evidence>
<dbReference type="NCBIfam" id="TIGR00507">
    <property type="entry name" value="aroE"/>
    <property type="match status" value="1"/>
</dbReference>
<dbReference type="InterPro" id="IPR011342">
    <property type="entry name" value="Shikimate_DH"/>
</dbReference>
<dbReference type="HAMAP" id="MF_00222">
    <property type="entry name" value="Shikimate_DH_AroE"/>
    <property type="match status" value="1"/>
</dbReference>
<evidence type="ECO:0000256" key="7">
    <source>
        <dbReference type="ARBA" id="ARBA00049442"/>
    </source>
</evidence>
<feature type="binding site" evidence="8">
    <location>
        <position position="98"/>
    </location>
    <ligand>
        <name>shikimate</name>
        <dbReference type="ChEBI" id="CHEBI:36208"/>
    </ligand>
</feature>
<dbReference type="InterPro" id="IPR013708">
    <property type="entry name" value="Shikimate_DH-bd_N"/>
</dbReference>
<feature type="binding site" evidence="8">
    <location>
        <begin position="137"/>
        <end position="141"/>
    </location>
    <ligand>
        <name>NADP(+)</name>
        <dbReference type="ChEBI" id="CHEBI:58349"/>
    </ligand>
</feature>
<evidence type="ECO:0000256" key="8">
    <source>
        <dbReference type="HAMAP-Rule" id="MF_00222"/>
    </source>
</evidence>
<feature type="binding site" evidence="8">
    <location>
        <begin position="26"/>
        <end position="28"/>
    </location>
    <ligand>
        <name>shikimate</name>
        <dbReference type="ChEBI" id="CHEBI:36208"/>
    </ligand>
</feature>
<evidence type="ECO:0000256" key="2">
    <source>
        <dbReference type="ARBA" id="ARBA00012962"/>
    </source>
</evidence>
<feature type="binding site" evidence="8">
    <location>
        <position position="245"/>
    </location>
    <ligand>
        <name>NADP(+)</name>
        <dbReference type="ChEBI" id="CHEBI:58349"/>
    </ligand>
</feature>
<feature type="binding site" evidence="8">
    <location>
        <position position="222"/>
    </location>
    <ligand>
        <name>NADP(+)</name>
        <dbReference type="ChEBI" id="CHEBI:58349"/>
    </ligand>
</feature>
<feature type="active site" description="Proton acceptor" evidence="8">
    <location>
        <position position="77"/>
    </location>
</feature>
<evidence type="ECO:0000256" key="4">
    <source>
        <dbReference type="ARBA" id="ARBA00022857"/>
    </source>
</evidence>
<comment type="catalytic activity">
    <reaction evidence="7 8">
        <text>shikimate + NADP(+) = 3-dehydroshikimate + NADPH + H(+)</text>
        <dbReference type="Rhea" id="RHEA:17737"/>
        <dbReference type="ChEBI" id="CHEBI:15378"/>
        <dbReference type="ChEBI" id="CHEBI:16630"/>
        <dbReference type="ChEBI" id="CHEBI:36208"/>
        <dbReference type="ChEBI" id="CHEBI:57783"/>
        <dbReference type="ChEBI" id="CHEBI:58349"/>
        <dbReference type="EC" id="1.1.1.25"/>
    </reaction>
</comment>
<reference evidence="11 12" key="1">
    <citation type="submission" date="2021-10" db="EMBL/GenBank/DDBJ databases">
        <title>Lutispora strain m25 sp. nov., a thermophilic, non-spore-forming bacterium isolated from a lab-scale methanogenic bioreactor digesting anaerobic sludge.</title>
        <authorList>
            <person name="El Houari A."/>
            <person name="Mcdonald J."/>
        </authorList>
    </citation>
    <scope>NUCLEOTIDE SEQUENCE [LARGE SCALE GENOMIC DNA]</scope>
    <source>
        <strain evidence="12">m25</strain>
    </source>
</reference>
<proteinExistence type="inferred from homology"/>
<dbReference type="CDD" id="cd01065">
    <property type="entry name" value="NAD_bind_Shikimate_DH"/>
    <property type="match status" value="1"/>
</dbReference>
<dbReference type="Proteomes" id="UP001651880">
    <property type="component" value="Unassembled WGS sequence"/>
</dbReference>
<dbReference type="Pfam" id="PF01488">
    <property type="entry name" value="Shikimate_DH"/>
    <property type="match status" value="1"/>
</dbReference>
<comment type="function">
    <text evidence="8">Involved in the biosynthesis of the chorismate, which leads to the biosynthesis of aromatic amino acids. Catalyzes the reversible NADPH linked reduction of 3-dehydroshikimate (DHSA) to yield shikimate (SA).</text>
</comment>
<feature type="binding site" evidence="8">
    <location>
        <position position="73"/>
    </location>
    <ligand>
        <name>shikimate</name>
        <dbReference type="ChEBI" id="CHEBI:36208"/>
    </ligand>
</feature>
<comment type="pathway">
    <text evidence="1 8">Metabolic intermediate biosynthesis; chorismate biosynthesis; chorismate from D-erythrose 4-phosphate and phosphoenolpyruvate: step 4/7.</text>
</comment>
<evidence type="ECO:0000259" key="10">
    <source>
        <dbReference type="Pfam" id="PF08501"/>
    </source>
</evidence>
<keyword evidence="4 8" id="KW-0521">NADP</keyword>
<name>A0ABT1NJ55_9FIRM</name>
<dbReference type="Pfam" id="PF08501">
    <property type="entry name" value="Shikimate_dh_N"/>
    <property type="match status" value="1"/>
</dbReference>
<keyword evidence="6 8" id="KW-0057">Aromatic amino acid biosynthesis</keyword>
<dbReference type="SUPFAM" id="SSF51735">
    <property type="entry name" value="NAD(P)-binding Rossmann-fold domains"/>
    <property type="match status" value="1"/>
</dbReference>
<dbReference type="InterPro" id="IPR006151">
    <property type="entry name" value="Shikm_DH/Glu-tRNA_Rdtase"/>
</dbReference>